<proteinExistence type="predicted"/>
<dbReference type="PROSITE" id="PS50975">
    <property type="entry name" value="ATP_GRASP"/>
    <property type="match status" value="1"/>
</dbReference>
<dbReference type="SUPFAM" id="SSF52210">
    <property type="entry name" value="Succinyl-CoA synthetase domains"/>
    <property type="match status" value="2"/>
</dbReference>
<sequence length="680" mass="68335">MDLTRLTSPTSVAVVGATDRPGSYGHAVLANLVHNGFTGSVIGVHPTRAEALGFPCVPSLGELGRAVDVVVIATPAATVAGYVSEARRLDCGGAIVFAAGFAEVGHIALDDELVAAARDFPVLGPNGNGLVNAWTRAALWGDHAVLPTDPGHIAVISQSGNVGVSLLAHRRGLGLHSVFSIGNEAVVRTPDLIAHLAVTDEVRVVAAYLEADGDGSALATAVATCADNDVRVVMLKAGRSVLGAAAGQAHTAALAGDQRVFEALMLEAGAVLVREPAELIETARALITGRRNPRGVAVLTCSGGDATLAADLADDAGAVLARLGAETLQALGSLLPSTASPGNPLDHTNLVWADTNAVARITEVVAGDPDVGHVIYVQDQPDGLPAAAAAEWAATRSGAELGGSRAGTSVMLTSTMPGQEPDSAVSGLRAALAAIAALQRPAPSGDRLRSIAAAAHAVGGTTATDRAASGPVALSLSEGEAKALLRAAGVSVPLGGMATDPDGAADVARRIGFPVVVKACAPGLDHKSDLGAVAVDLPDASAVRAAAERILAIDALPPGTVLLIEQFAVGIEVLVSATRAGVVPSLVLGLGGVWAEAIGDVVVIPLPADHARVREGIDRLKGAAVLRGDRSQRAYAVDAVCHLASNVGRLLVDSRAALIELNPVIVSAHDAVAADAVIIP</sequence>
<dbReference type="InterPro" id="IPR036291">
    <property type="entry name" value="NAD(P)-bd_dom_sf"/>
</dbReference>
<dbReference type="Pfam" id="PF13549">
    <property type="entry name" value="ATP-grasp_5"/>
    <property type="match status" value="1"/>
</dbReference>
<dbReference type="Gene3D" id="3.40.50.720">
    <property type="entry name" value="NAD(P)-binding Rossmann-like Domain"/>
    <property type="match status" value="1"/>
</dbReference>
<dbReference type="PANTHER" id="PTHR42793:SF4">
    <property type="entry name" value="BLL6376 PROTEIN"/>
    <property type="match status" value="1"/>
</dbReference>
<dbReference type="SMART" id="SM00881">
    <property type="entry name" value="CoA_binding"/>
    <property type="match status" value="1"/>
</dbReference>
<dbReference type="InterPro" id="IPR003781">
    <property type="entry name" value="CoA-bd"/>
</dbReference>
<dbReference type="Pfam" id="PF13380">
    <property type="entry name" value="CoA_binding_2"/>
    <property type="match status" value="1"/>
</dbReference>
<dbReference type="SUPFAM" id="SSF56059">
    <property type="entry name" value="Glutathione synthetase ATP-binding domain-like"/>
    <property type="match status" value="1"/>
</dbReference>
<dbReference type="InterPro" id="IPR011761">
    <property type="entry name" value="ATP-grasp"/>
</dbReference>
<accession>A0A6J7ERI0</accession>
<dbReference type="GO" id="GO:0005524">
    <property type="term" value="F:ATP binding"/>
    <property type="evidence" value="ECO:0007669"/>
    <property type="project" value="InterPro"/>
</dbReference>
<dbReference type="InterPro" id="IPR032875">
    <property type="entry name" value="Succ_CoA_lig_flav_dom"/>
</dbReference>
<dbReference type="GO" id="GO:0046872">
    <property type="term" value="F:metal ion binding"/>
    <property type="evidence" value="ECO:0007669"/>
    <property type="project" value="InterPro"/>
</dbReference>
<dbReference type="InterPro" id="IPR016102">
    <property type="entry name" value="Succinyl-CoA_synth-like"/>
</dbReference>
<dbReference type="Pfam" id="PF13607">
    <property type="entry name" value="Succ_CoA_lig"/>
    <property type="match status" value="1"/>
</dbReference>
<dbReference type="AlphaFoldDB" id="A0A6J7ERI0"/>
<evidence type="ECO:0000259" key="1">
    <source>
        <dbReference type="PROSITE" id="PS50975"/>
    </source>
</evidence>
<gene>
    <name evidence="2" type="ORF">UFOPK3402_01404</name>
</gene>
<protein>
    <submittedName>
        <fullName evidence="2">Unannotated protein</fullName>
    </submittedName>
</protein>
<feature type="domain" description="ATP-grasp" evidence="1">
    <location>
        <begin position="482"/>
        <end position="519"/>
    </location>
</feature>
<dbReference type="Gene3D" id="3.40.50.261">
    <property type="entry name" value="Succinyl-CoA synthetase domains"/>
    <property type="match status" value="1"/>
</dbReference>
<dbReference type="EMBL" id="CAFBLS010000187">
    <property type="protein sequence ID" value="CAB4882073.1"/>
    <property type="molecule type" value="Genomic_DNA"/>
</dbReference>
<organism evidence="2">
    <name type="scientific">freshwater metagenome</name>
    <dbReference type="NCBI Taxonomy" id="449393"/>
    <lineage>
        <taxon>unclassified sequences</taxon>
        <taxon>metagenomes</taxon>
        <taxon>ecological metagenomes</taxon>
    </lineage>
</organism>
<dbReference type="SUPFAM" id="SSF51735">
    <property type="entry name" value="NAD(P)-binding Rossmann-fold domains"/>
    <property type="match status" value="1"/>
</dbReference>
<evidence type="ECO:0000313" key="2">
    <source>
        <dbReference type="EMBL" id="CAB4882073.1"/>
    </source>
</evidence>
<reference evidence="2" key="1">
    <citation type="submission" date="2020-05" db="EMBL/GenBank/DDBJ databases">
        <authorList>
            <person name="Chiriac C."/>
            <person name="Salcher M."/>
            <person name="Ghai R."/>
            <person name="Kavagutti S V."/>
        </authorList>
    </citation>
    <scope>NUCLEOTIDE SEQUENCE</scope>
</reference>
<name>A0A6J7ERI0_9ZZZZ</name>
<dbReference type="Gene3D" id="3.30.1490.20">
    <property type="entry name" value="ATP-grasp fold, A domain"/>
    <property type="match status" value="1"/>
</dbReference>
<dbReference type="Gene3D" id="3.30.470.20">
    <property type="entry name" value="ATP-grasp fold, B domain"/>
    <property type="match status" value="1"/>
</dbReference>
<dbReference type="InterPro" id="IPR013815">
    <property type="entry name" value="ATP_grasp_subdomain_1"/>
</dbReference>
<dbReference type="PANTHER" id="PTHR42793">
    <property type="entry name" value="COA BINDING DOMAIN CONTAINING PROTEIN"/>
    <property type="match status" value="1"/>
</dbReference>